<name>A0A1J7JLC4_9PEZI</name>
<reference evidence="3 4" key="1">
    <citation type="submission" date="2016-10" db="EMBL/GenBank/DDBJ databases">
        <title>Draft genome sequence of Coniochaeta ligniaria NRRL30616, a lignocellulolytic fungus for bioabatement of inhibitors in plant biomass hydrolysates.</title>
        <authorList>
            <consortium name="DOE Joint Genome Institute"/>
            <person name="Jimenez D.J."/>
            <person name="Hector R.E."/>
            <person name="Riley R."/>
            <person name="Sun H."/>
            <person name="Grigoriev I.V."/>
            <person name="Van Elsas J.D."/>
            <person name="Nichols N.N."/>
        </authorList>
    </citation>
    <scope>NUCLEOTIDE SEQUENCE [LARGE SCALE GENOMIC DNA]</scope>
    <source>
        <strain evidence="3 4">NRRL 30616</strain>
    </source>
</reference>
<dbReference type="AlphaFoldDB" id="A0A1J7JLC4"/>
<keyword evidence="4" id="KW-1185">Reference proteome</keyword>
<keyword evidence="2" id="KW-0472">Membrane</keyword>
<feature type="region of interest" description="Disordered" evidence="1">
    <location>
        <begin position="49"/>
        <end position="79"/>
    </location>
</feature>
<keyword evidence="2" id="KW-0812">Transmembrane</keyword>
<dbReference type="EMBL" id="KV875097">
    <property type="protein sequence ID" value="OIW30084.1"/>
    <property type="molecule type" value="Genomic_DNA"/>
</dbReference>
<protein>
    <submittedName>
        <fullName evidence="3">Uncharacterized protein</fullName>
    </submittedName>
</protein>
<feature type="compositionally biased region" description="Polar residues" evidence="1">
    <location>
        <begin position="49"/>
        <end position="63"/>
    </location>
</feature>
<evidence type="ECO:0000313" key="4">
    <source>
        <dbReference type="Proteomes" id="UP000182658"/>
    </source>
</evidence>
<dbReference type="Proteomes" id="UP000182658">
    <property type="component" value="Unassembled WGS sequence"/>
</dbReference>
<feature type="transmembrane region" description="Helical" evidence="2">
    <location>
        <begin position="15"/>
        <end position="35"/>
    </location>
</feature>
<evidence type="ECO:0000256" key="1">
    <source>
        <dbReference type="SAM" id="MobiDB-lite"/>
    </source>
</evidence>
<evidence type="ECO:0000256" key="2">
    <source>
        <dbReference type="SAM" id="Phobius"/>
    </source>
</evidence>
<evidence type="ECO:0000313" key="3">
    <source>
        <dbReference type="EMBL" id="OIW30084.1"/>
    </source>
</evidence>
<dbReference type="InParanoid" id="A0A1J7JLC4"/>
<keyword evidence="2" id="KW-1133">Transmembrane helix</keyword>
<gene>
    <name evidence="3" type="ORF">CONLIGDRAFT_357002</name>
</gene>
<sequence length="110" mass="11592">MPPSKTALANKIPGFQPLFASTLIAGAEALWLGLLGQLRYNTTLMAVSGQPGCSNSDASTGKHSPSILRPSSPRNPMFNPVQACSCTPHAFPGRYRRTGLSGLPKILGDQ</sequence>
<proteinExistence type="predicted"/>
<accession>A0A1J7JLC4</accession>
<organism evidence="3 4">
    <name type="scientific">Coniochaeta ligniaria NRRL 30616</name>
    <dbReference type="NCBI Taxonomy" id="1408157"/>
    <lineage>
        <taxon>Eukaryota</taxon>
        <taxon>Fungi</taxon>
        <taxon>Dikarya</taxon>
        <taxon>Ascomycota</taxon>
        <taxon>Pezizomycotina</taxon>
        <taxon>Sordariomycetes</taxon>
        <taxon>Sordariomycetidae</taxon>
        <taxon>Coniochaetales</taxon>
        <taxon>Coniochaetaceae</taxon>
        <taxon>Coniochaeta</taxon>
    </lineage>
</organism>